<keyword evidence="15" id="KW-0233">DNA recombination</keyword>
<feature type="compositionally biased region" description="Basic and acidic residues" evidence="23">
    <location>
        <begin position="496"/>
        <end position="506"/>
    </location>
</feature>
<dbReference type="GO" id="GO:0003910">
    <property type="term" value="F:DNA ligase (ATP) activity"/>
    <property type="evidence" value="ECO:0007669"/>
    <property type="project" value="UniProtKB-EC"/>
</dbReference>
<evidence type="ECO:0000256" key="8">
    <source>
        <dbReference type="ARBA" id="ARBA00022741"/>
    </source>
</evidence>
<dbReference type="InterPro" id="IPR012340">
    <property type="entry name" value="NA-bd_OB-fold"/>
</dbReference>
<keyword evidence="3 25" id="KW-0436">Ligase</keyword>
<keyword evidence="5" id="KW-0548">Nucleotidyltransferase</keyword>
<dbReference type="InterPro" id="IPR014144">
    <property type="entry name" value="LigD_PE_domain"/>
</dbReference>
<evidence type="ECO:0000256" key="4">
    <source>
        <dbReference type="ARBA" id="ARBA00022679"/>
    </source>
</evidence>
<evidence type="ECO:0000256" key="3">
    <source>
        <dbReference type="ARBA" id="ARBA00022598"/>
    </source>
</evidence>
<dbReference type="PANTHER" id="PTHR42705:SF2">
    <property type="entry name" value="BIFUNCTIONAL NON-HOMOLOGOUS END JOINING PROTEIN LIGD"/>
    <property type="match status" value="1"/>
</dbReference>
<keyword evidence="7" id="KW-0479">Metal-binding</keyword>
<evidence type="ECO:0000256" key="11">
    <source>
        <dbReference type="ARBA" id="ARBA00022839"/>
    </source>
</evidence>
<dbReference type="InterPro" id="IPR052171">
    <property type="entry name" value="NHEJ_LigD"/>
</dbReference>
<dbReference type="CDD" id="cd07906">
    <property type="entry name" value="Adenylation_DNA_ligase_LigD_LigC"/>
    <property type="match status" value="1"/>
</dbReference>
<dbReference type="InterPro" id="IPR012310">
    <property type="entry name" value="DNA_ligase_ATP-dep_cent"/>
</dbReference>
<evidence type="ECO:0000256" key="12">
    <source>
        <dbReference type="ARBA" id="ARBA00022840"/>
    </source>
</evidence>
<dbReference type="Pfam" id="PF04679">
    <property type="entry name" value="DNA_ligase_A_C"/>
    <property type="match status" value="1"/>
</dbReference>
<evidence type="ECO:0000256" key="1">
    <source>
        <dbReference type="ARBA" id="ARBA00001936"/>
    </source>
</evidence>
<feature type="domain" description="ATP-dependent DNA ligase family profile" evidence="24">
    <location>
        <begin position="302"/>
        <end position="418"/>
    </location>
</feature>
<keyword evidence="4" id="KW-0808">Transferase</keyword>
<dbReference type="Proteomes" id="UP000285258">
    <property type="component" value="Unassembled WGS sequence"/>
</dbReference>
<evidence type="ECO:0000256" key="9">
    <source>
        <dbReference type="ARBA" id="ARBA00022763"/>
    </source>
</evidence>
<dbReference type="CDD" id="cd04862">
    <property type="entry name" value="PaeLigD_Pol_like"/>
    <property type="match status" value="1"/>
</dbReference>
<dbReference type="GO" id="GO:0005524">
    <property type="term" value="F:ATP binding"/>
    <property type="evidence" value="ECO:0007669"/>
    <property type="project" value="UniProtKB-KW"/>
</dbReference>
<dbReference type="GO" id="GO:0006281">
    <property type="term" value="P:DNA repair"/>
    <property type="evidence" value="ECO:0007669"/>
    <property type="project" value="UniProtKB-KW"/>
</dbReference>
<comment type="similarity">
    <text evidence="22">In the N-terminal section; belongs to the LigD polymerase family.</text>
</comment>
<evidence type="ECO:0000256" key="10">
    <source>
        <dbReference type="ARBA" id="ARBA00022801"/>
    </source>
</evidence>
<dbReference type="PANTHER" id="PTHR42705">
    <property type="entry name" value="BIFUNCTIONAL NON-HOMOLOGOUS END JOINING PROTEIN LIGD"/>
    <property type="match status" value="1"/>
</dbReference>
<dbReference type="Gene3D" id="3.30.470.30">
    <property type="entry name" value="DNA ligase/mRNA capping enzyme"/>
    <property type="match status" value="1"/>
</dbReference>
<dbReference type="AlphaFoldDB" id="A0A423ULA8"/>
<keyword evidence="8" id="KW-0547">Nucleotide-binding</keyword>
<dbReference type="GO" id="GO:0006310">
    <property type="term" value="P:DNA recombination"/>
    <property type="evidence" value="ECO:0007669"/>
    <property type="project" value="UniProtKB-KW"/>
</dbReference>
<protein>
    <recommendedName>
        <fullName evidence="2">DNA ligase (ATP)</fullName>
        <ecNumber evidence="2">6.5.1.1</ecNumber>
    </recommendedName>
    <alternativeName>
        <fullName evidence="19">NHEJ DNA polymerase</fullName>
    </alternativeName>
</protein>
<dbReference type="PROSITE" id="PS50160">
    <property type="entry name" value="DNA_LIGASE_A3"/>
    <property type="match status" value="1"/>
</dbReference>
<feature type="region of interest" description="Disordered" evidence="23">
    <location>
        <begin position="496"/>
        <end position="569"/>
    </location>
</feature>
<dbReference type="GO" id="GO:0003887">
    <property type="term" value="F:DNA-directed DNA polymerase activity"/>
    <property type="evidence" value="ECO:0007669"/>
    <property type="project" value="UniProtKB-KW"/>
</dbReference>
<dbReference type="InterPro" id="IPR012309">
    <property type="entry name" value="DNA_ligase_ATP-dep_C"/>
</dbReference>
<keyword evidence="13" id="KW-0239">DNA-directed DNA polymerase</keyword>
<dbReference type="GO" id="GO:0046872">
    <property type="term" value="F:metal ion binding"/>
    <property type="evidence" value="ECO:0007669"/>
    <property type="project" value="UniProtKB-KW"/>
</dbReference>
<dbReference type="InterPro" id="IPR033651">
    <property type="entry name" value="PaeLigD_Pol-like"/>
</dbReference>
<feature type="compositionally biased region" description="Basic and acidic residues" evidence="23">
    <location>
        <begin position="9"/>
        <end position="19"/>
    </location>
</feature>
<dbReference type="Pfam" id="PF21686">
    <property type="entry name" value="LigD_Prim-Pol"/>
    <property type="match status" value="1"/>
</dbReference>
<dbReference type="CDD" id="cd07971">
    <property type="entry name" value="OBF_DNA_ligase_LigD"/>
    <property type="match status" value="1"/>
</dbReference>
<keyword evidence="9" id="KW-0227">DNA damage</keyword>
<keyword evidence="12" id="KW-0067">ATP-binding</keyword>
<dbReference type="NCBIfam" id="TIGR02778">
    <property type="entry name" value="ligD_pol"/>
    <property type="match status" value="1"/>
</dbReference>
<keyword evidence="17" id="KW-0464">Manganese</keyword>
<dbReference type="Pfam" id="PF01068">
    <property type="entry name" value="DNA_ligase_A_M"/>
    <property type="match status" value="1"/>
</dbReference>
<evidence type="ECO:0000313" key="25">
    <source>
        <dbReference type="EMBL" id="ROT90493.1"/>
    </source>
</evidence>
<dbReference type="GO" id="GO:0004527">
    <property type="term" value="F:exonuclease activity"/>
    <property type="evidence" value="ECO:0007669"/>
    <property type="project" value="UniProtKB-KW"/>
</dbReference>
<reference evidence="26" key="1">
    <citation type="submission" date="2018-05" db="EMBL/GenBank/DDBJ databases">
        <title>Genome Sequencing of selected type strains of the family Eggerthellaceae.</title>
        <authorList>
            <person name="Danylec N."/>
            <person name="Stoll D.A."/>
            <person name="Doetsch A."/>
            <person name="Huch M."/>
        </authorList>
    </citation>
    <scope>NUCLEOTIDE SEQUENCE [LARGE SCALE GENOMIC DNA]</scope>
    <source>
        <strain evidence="26">DSM 27213</strain>
    </source>
</reference>
<keyword evidence="14" id="KW-0238">DNA-binding</keyword>
<organism evidence="25 26">
    <name type="scientific">Gordonibacter urolithinfaciens</name>
    <dbReference type="NCBI Taxonomy" id="1335613"/>
    <lineage>
        <taxon>Bacteria</taxon>
        <taxon>Bacillati</taxon>
        <taxon>Actinomycetota</taxon>
        <taxon>Coriobacteriia</taxon>
        <taxon>Eggerthellales</taxon>
        <taxon>Eggerthellaceae</taxon>
        <taxon>Gordonibacter</taxon>
    </lineage>
</organism>
<proteinExistence type="inferred from homology"/>
<evidence type="ECO:0000256" key="20">
    <source>
        <dbReference type="ARBA" id="ARBA00034003"/>
    </source>
</evidence>
<evidence type="ECO:0000256" key="13">
    <source>
        <dbReference type="ARBA" id="ARBA00022932"/>
    </source>
</evidence>
<gene>
    <name evidence="25" type="primary">ligD</name>
    <name evidence="25" type="ORF">DMP12_05645</name>
</gene>
<dbReference type="GO" id="GO:0003677">
    <property type="term" value="F:DNA binding"/>
    <property type="evidence" value="ECO:0007669"/>
    <property type="project" value="UniProtKB-KW"/>
</dbReference>
<feature type="region of interest" description="Disordered" evidence="23">
    <location>
        <begin position="1"/>
        <end position="27"/>
    </location>
</feature>
<evidence type="ECO:0000259" key="24">
    <source>
        <dbReference type="PROSITE" id="PS50160"/>
    </source>
</evidence>
<dbReference type="EC" id="6.5.1.1" evidence="2"/>
<evidence type="ECO:0000256" key="14">
    <source>
        <dbReference type="ARBA" id="ARBA00023125"/>
    </source>
</evidence>
<accession>A0A423ULA8</accession>
<dbReference type="SUPFAM" id="SSF50249">
    <property type="entry name" value="Nucleic acid-binding proteins"/>
    <property type="match status" value="1"/>
</dbReference>
<evidence type="ECO:0000256" key="23">
    <source>
        <dbReference type="SAM" id="MobiDB-lite"/>
    </source>
</evidence>
<comment type="caution">
    <text evidence="25">The sequence shown here is derived from an EMBL/GenBank/DDBJ whole genome shotgun (WGS) entry which is preliminary data.</text>
</comment>
<evidence type="ECO:0000256" key="18">
    <source>
        <dbReference type="ARBA" id="ARBA00023268"/>
    </source>
</evidence>
<dbReference type="InterPro" id="IPR014143">
    <property type="entry name" value="NHEJ_ligase_prk"/>
</dbReference>
<evidence type="ECO:0000256" key="16">
    <source>
        <dbReference type="ARBA" id="ARBA00023204"/>
    </source>
</evidence>
<dbReference type="RefSeq" id="WP_096226764.1">
    <property type="nucleotide sequence ID" value="NZ_CP168029.1"/>
</dbReference>
<evidence type="ECO:0000256" key="5">
    <source>
        <dbReference type="ARBA" id="ARBA00022695"/>
    </source>
</evidence>
<evidence type="ECO:0000256" key="15">
    <source>
        <dbReference type="ARBA" id="ARBA00023172"/>
    </source>
</evidence>
<feature type="compositionally biased region" description="Low complexity" evidence="23">
    <location>
        <begin position="531"/>
        <end position="555"/>
    </location>
</feature>
<comment type="cofactor">
    <cofactor evidence="1">
        <name>Mn(2+)</name>
        <dbReference type="ChEBI" id="CHEBI:29035"/>
    </cofactor>
</comment>
<dbReference type="InterPro" id="IPR014146">
    <property type="entry name" value="LigD_ligase_dom"/>
</dbReference>
<evidence type="ECO:0000256" key="6">
    <source>
        <dbReference type="ARBA" id="ARBA00022722"/>
    </source>
</evidence>
<keyword evidence="18" id="KW-0511">Multifunctional enzyme</keyword>
<dbReference type="EMBL" id="QIBW01000005">
    <property type="protein sequence ID" value="ROT90493.1"/>
    <property type="molecule type" value="Genomic_DNA"/>
</dbReference>
<evidence type="ECO:0000256" key="21">
    <source>
        <dbReference type="ARBA" id="ARBA00049981"/>
    </source>
</evidence>
<dbReference type="Gene3D" id="3.90.920.10">
    <property type="entry name" value="DNA primase, PRIM domain"/>
    <property type="match status" value="1"/>
</dbReference>
<keyword evidence="6" id="KW-0540">Nuclease</keyword>
<dbReference type="NCBIfam" id="TIGR02779">
    <property type="entry name" value="NHEJ_ligase_lig"/>
    <property type="match status" value="1"/>
</dbReference>
<keyword evidence="11" id="KW-0269">Exonuclease</keyword>
<dbReference type="NCBIfam" id="TIGR02776">
    <property type="entry name" value="NHEJ_ligase_prk"/>
    <property type="match status" value="1"/>
</dbReference>
<keyword evidence="10" id="KW-0378">Hydrolase</keyword>
<sequence length="856" mass="94313">MPAKLSAYNEKRDFNRTAEPEGEPGEPAERLRFLVQHHLARRDHYDLRLEWDGVLLSWAVPKGPSYNPHDKRLAVHVEDHPLEYRNFEGTIPQGEYGGGTVMLWDEGFWEPLGDVDAGLRDGELKFALDGRRLKGAWVLVRLKPKPGEHGDNWLLIKEKDGHVQAEPGIAGYDTSVRTGRTMDEIASGGDGRLARNPFERADVELAKLVASAPKGDGWLYEVKYDGYRMLAFVEENRARLVSRNGKDYTGHFPAIADELADWSAGRAFVLDGEVAMIDANGRTDFQALQNFLRNPDGPQPAYLVFDLLALDGADLRDRSLLERKEALEQLLEGAPADVRYSSHVRGHGEDSLRAACELRLEGVVGKRADAPYRGVRNGDWIKLKCDHRQEFVVGGYTRSEKNRTGVSSLLLGAYDGGGLCYVGRVGSGLGAAEAHELEEAFEGLQRADAPFENPPKPRPHEQAAWLEPKLVAEVRFAEWTQDGLLRHPSYLGLRADKDPRAVRREEPDEDGPADDDARPSPATAAADGVEPAAARQQAASPQAAASPSAWPSSDPHSPDRLEHPMVTASRKSGLVIDGVTVTNPDKVMFGESGITKEQMVRYYAQVAERMLPYVGGRVLSIVRCPRGVGSACFFKKHPGPGSSGIVTIDVPASDGGTEEYFYLESAAGLVSEAQMDTMEFHVWGSRVDELEHPDTMVFDLDPDKGLDLEQVRRGVRDLKGLLDELSLTSFLKTSGGKGYHVVVPFEPASSWDAFRQFARRMAQVMAEKWPDRYTSNVRLAKRNGKIFIDWMRNGRGATSVAPYSLRARSGAPVSAPLAWDELDTVAPDAIHLEAALARAAAPDPWKGYFDVDQGLG</sequence>
<comment type="catalytic activity">
    <reaction evidence="20">
        <text>ATP + (deoxyribonucleotide)n-3'-hydroxyl + 5'-phospho-(deoxyribonucleotide)m = (deoxyribonucleotide)n+m + AMP + diphosphate.</text>
        <dbReference type="EC" id="6.5.1.1"/>
    </reaction>
</comment>
<evidence type="ECO:0000256" key="7">
    <source>
        <dbReference type="ARBA" id="ARBA00022723"/>
    </source>
</evidence>
<evidence type="ECO:0000256" key="2">
    <source>
        <dbReference type="ARBA" id="ARBA00012727"/>
    </source>
</evidence>
<evidence type="ECO:0000256" key="19">
    <source>
        <dbReference type="ARBA" id="ARBA00029943"/>
    </source>
</evidence>
<evidence type="ECO:0000313" key="26">
    <source>
        <dbReference type="Proteomes" id="UP000285258"/>
    </source>
</evidence>
<dbReference type="Gene3D" id="3.30.1490.70">
    <property type="match status" value="1"/>
</dbReference>
<evidence type="ECO:0000256" key="17">
    <source>
        <dbReference type="ARBA" id="ARBA00023211"/>
    </source>
</evidence>
<dbReference type="NCBIfam" id="TIGR02777">
    <property type="entry name" value="LigD_PE_dom"/>
    <property type="match status" value="1"/>
</dbReference>
<keyword evidence="16" id="KW-0234">DNA repair</keyword>
<name>A0A423ULA8_9ACTN</name>
<comment type="similarity">
    <text evidence="21">In the C-terminal section; belongs to the ATP-dependent DNA ligase family.</text>
</comment>
<dbReference type="Pfam" id="PF13298">
    <property type="entry name" value="LigD_N"/>
    <property type="match status" value="1"/>
</dbReference>
<dbReference type="Gene3D" id="2.40.50.140">
    <property type="entry name" value="Nucleic acid-binding proteins"/>
    <property type="match status" value="1"/>
</dbReference>
<dbReference type="InterPro" id="IPR014145">
    <property type="entry name" value="LigD_pol_dom"/>
</dbReference>
<evidence type="ECO:0000256" key="22">
    <source>
        <dbReference type="ARBA" id="ARBA00049990"/>
    </source>
</evidence>
<dbReference type="SUPFAM" id="SSF56091">
    <property type="entry name" value="DNA ligase/mRNA capping enzyme, catalytic domain"/>
    <property type="match status" value="1"/>
</dbReference>